<feature type="domain" description="Antibacterial effector protein Tle3 C-terminal" evidence="1">
    <location>
        <begin position="493"/>
        <end position="665"/>
    </location>
</feature>
<dbReference type="InterPro" id="IPR029058">
    <property type="entry name" value="AB_hydrolase_fold"/>
</dbReference>
<organism evidence="3 4">
    <name type="scientific">Azoarcus sp. (strain BH72)</name>
    <dbReference type="NCBI Taxonomy" id="418699"/>
    <lineage>
        <taxon>Bacteria</taxon>
        <taxon>Pseudomonadati</taxon>
        <taxon>Pseudomonadota</taxon>
        <taxon>Betaproteobacteria</taxon>
        <taxon>Rhodocyclales</taxon>
        <taxon>Zoogloeaceae</taxon>
        <taxon>Azoarcus</taxon>
    </lineage>
</organism>
<dbReference type="AlphaFoldDB" id="A1K9Q3"/>
<dbReference type="InterPro" id="IPR056221">
    <property type="entry name" value="Tle3_ab_dom"/>
</dbReference>
<evidence type="ECO:0000259" key="2">
    <source>
        <dbReference type="Pfam" id="PF24322"/>
    </source>
</evidence>
<dbReference type="Pfam" id="PF24322">
    <property type="entry name" value="Tle3"/>
    <property type="match status" value="1"/>
</dbReference>
<dbReference type="SUPFAM" id="SSF53474">
    <property type="entry name" value="alpha/beta-Hydrolases"/>
    <property type="match status" value="1"/>
</dbReference>
<gene>
    <name evidence="3" type="ordered locus">azo2942</name>
</gene>
<evidence type="ECO:0000259" key="1">
    <source>
        <dbReference type="Pfam" id="PF11678"/>
    </source>
</evidence>
<evidence type="ECO:0008006" key="5">
    <source>
        <dbReference type="Google" id="ProtNLM"/>
    </source>
</evidence>
<name>A1K9Q3_AZOSB</name>
<dbReference type="STRING" id="62928.azo2942"/>
<dbReference type="Proteomes" id="UP000002588">
    <property type="component" value="Chromosome"/>
</dbReference>
<dbReference type="InterPro" id="IPR021692">
    <property type="entry name" value="Tle3_C"/>
</dbReference>
<protein>
    <recommendedName>
        <fullName evidence="5">DUF3274 domain-containing protein</fullName>
    </recommendedName>
</protein>
<dbReference type="EMBL" id="AM406670">
    <property type="protein sequence ID" value="CAL95558.1"/>
    <property type="molecule type" value="Genomic_DNA"/>
</dbReference>
<sequence>MDMTPPREIGRSSAPLLPNRFRDHPVWVRRGQPGIIILVHGVNDVGTTYHAFDNGLCAGLNERLSRTDLYPNDYTLPVNDEPVVPDPDKVYYRLRANTDTYSPVIPFYWGYRAHKLDIGKELLNNEVVDIHGNRLDRDFAKGGGMFANATSTIPDMFGGNFNRNIWVLIADLTADDAHRLKTAPDRRYMALAAKRLAALIDTIRLADPDDTVTVIGHSQGCLVALLAQAWASRAADCLVLNHPPYGLHEPFLDYMAQSGSEQQTTRARVETLVRLVDKVCRAPHPTPALESLNNGICSTGCAGSAWSPQQGQRPHPTAPDEQLVFAERDNRGKVYLYFCPHDLTVGLANVQGIGTFGVPDSLSYPNREGVTVEHPVLDRLGARFLQRVWTWRQREDNTGEIGLAAPYHHTLRLKDEPKYDRSGITVGRSGACIDERRRITGEALNPKFKPDLHHGELGDNRPADPRYQGHIGYDPIDASIAVASTCLDVKTDKRPDLPRHGPLPSHAELEAAYNNGRPEGDRTVVHDVDRDTDGIITVKRTETPFEARRRYQDDTRGMENSYHSSIVGNPEHHRWVTAMDVAVGQAKSLEDDGWRALLIAMADWRRPFEAQDKEDLHCFGLLPAETQSLIDATWRYYDVGDFPTHILDGPLPTEIVSETRAERSTAREQA</sequence>
<feature type="domain" description="T6SS Tle3 phospholipase effector alpha/beta" evidence="2">
    <location>
        <begin position="33"/>
        <end position="359"/>
    </location>
</feature>
<evidence type="ECO:0000313" key="3">
    <source>
        <dbReference type="EMBL" id="CAL95558.1"/>
    </source>
</evidence>
<dbReference type="Pfam" id="PF11678">
    <property type="entry name" value="Tle3_C"/>
    <property type="match status" value="1"/>
</dbReference>
<evidence type="ECO:0000313" key="4">
    <source>
        <dbReference type="Proteomes" id="UP000002588"/>
    </source>
</evidence>
<reference evidence="3 4" key="1">
    <citation type="journal article" date="2006" name="Nat. Biotechnol.">
        <title>Complete genome of the mutualistic, N2-fixing grass endophyte Azoarcus sp. strain BH72.</title>
        <authorList>
            <person name="Krause A."/>
            <person name="Ramakumar A."/>
            <person name="Bartels D."/>
            <person name="Battistoni F."/>
            <person name="Bekel T."/>
            <person name="Boch J."/>
            <person name="Boehm M."/>
            <person name="Friedrich F."/>
            <person name="Hurek T."/>
            <person name="Krause L."/>
            <person name="Linke B."/>
            <person name="McHardy A.C."/>
            <person name="Sarkar A."/>
            <person name="Schneiker S."/>
            <person name="Syed A.A."/>
            <person name="Thauer R."/>
            <person name="Vorhoelter F.-J."/>
            <person name="Weidner S."/>
            <person name="Puehler A."/>
            <person name="Reinhold-Hurek B."/>
            <person name="Kaiser O."/>
            <person name="Goesmann A."/>
        </authorList>
    </citation>
    <scope>NUCLEOTIDE SEQUENCE [LARGE SCALE GENOMIC DNA]</scope>
    <source>
        <strain evidence="3 4">BH72</strain>
    </source>
</reference>
<dbReference type="RefSeq" id="WP_011766668.1">
    <property type="nucleotide sequence ID" value="NC_008702.1"/>
</dbReference>
<accession>A1K9Q3</accession>
<dbReference type="eggNOG" id="COG0596">
    <property type="taxonomic scope" value="Bacteria"/>
</dbReference>
<keyword evidence="4" id="KW-1185">Reference proteome</keyword>
<dbReference type="KEGG" id="azo:azo2942"/>
<proteinExistence type="predicted"/>
<dbReference type="HOGENOM" id="CLU_018919_1_1_4"/>
<dbReference type="Gene3D" id="3.40.50.1820">
    <property type="entry name" value="alpha/beta hydrolase"/>
    <property type="match status" value="1"/>
</dbReference>